<accession>G3AVL1</accession>
<dbReference type="InParanoid" id="G3AVL1"/>
<dbReference type="Proteomes" id="UP000000709">
    <property type="component" value="Unassembled WGS sequence"/>
</dbReference>
<evidence type="ECO:0000256" key="1">
    <source>
        <dbReference type="SAM" id="MobiDB-lite"/>
    </source>
</evidence>
<dbReference type="OrthoDB" id="4095947at2759"/>
<dbReference type="EMBL" id="GL996506">
    <property type="protein sequence ID" value="EGW29960.1"/>
    <property type="molecule type" value="Genomic_DNA"/>
</dbReference>
<name>G3AVL1_SPAPN</name>
<evidence type="ECO:0000313" key="2">
    <source>
        <dbReference type="EMBL" id="EGW29960.1"/>
    </source>
</evidence>
<dbReference type="GeneID" id="18871722"/>
<gene>
    <name evidence="2" type="ORF">SPAPADRAFT_52811</name>
</gene>
<keyword evidence="3" id="KW-1185">Reference proteome</keyword>
<reference evidence="2 3" key="1">
    <citation type="journal article" date="2011" name="Proc. Natl. Acad. Sci. U.S.A.">
        <title>Comparative genomics of xylose-fermenting fungi for enhanced biofuel production.</title>
        <authorList>
            <person name="Wohlbach D.J."/>
            <person name="Kuo A."/>
            <person name="Sato T.K."/>
            <person name="Potts K.M."/>
            <person name="Salamov A.A."/>
            <person name="LaButti K.M."/>
            <person name="Sun H."/>
            <person name="Clum A."/>
            <person name="Pangilinan J.L."/>
            <person name="Lindquist E.A."/>
            <person name="Lucas S."/>
            <person name="Lapidus A."/>
            <person name="Jin M."/>
            <person name="Gunawan C."/>
            <person name="Balan V."/>
            <person name="Dale B.E."/>
            <person name="Jeffries T.W."/>
            <person name="Zinkel R."/>
            <person name="Barry K.W."/>
            <person name="Grigoriev I.V."/>
            <person name="Gasch A.P."/>
        </authorList>
    </citation>
    <scope>NUCLEOTIDE SEQUENCE [LARGE SCALE GENOMIC DNA]</scope>
    <source>
        <strain evidence="3">NRRL Y-27907 / 11-Y1</strain>
    </source>
</reference>
<feature type="region of interest" description="Disordered" evidence="1">
    <location>
        <begin position="90"/>
        <end position="141"/>
    </location>
</feature>
<dbReference type="AlphaFoldDB" id="G3AVL1"/>
<dbReference type="HOGENOM" id="CLU_1679043_0_0_1"/>
<feature type="compositionally biased region" description="Basic and acidic residues" evidence="1">
    <location>
        <begin position="90"/>
        <end position="111"/>
    </location>
</feature>
<evidence type="ECO:0008006" key="4">
    <source>
        <dbReference type="Google" id="ProtNLM"/>
    </source>
</evidence>
<protein>
    <recommendedName>
        <fullName evidence="4">Transcription factor TFIIIC triple barrel domain-containing protein</fullName>
    </recommendedName>
</protein>
<evidence type="ECO:0000313" key="3">
    <source>
        <dbReference type="Proteomes" id="UP000000709"/>
    </source>
</evidence>
<dbReference type="RefSeq" id="XP_007377726.1">
    <property type="nucleotide sequence ID" value="XM_007377664.1"/>
</dbReference>
<proteinExistence type="predicted"/>
<sequence>MIKPHANFQYTDLSQPNPFVKLSNNSTGNALDSVGGEELLNSMNLIDGKIFESSWKSLVGTELIFDDYGELIGRVKEHLVCNENVKLVPKREEIKKEPRKKKPDEDAKMDVDVDADADVTTETSQAEEKPADNSIPTEFQTQFFKRAMKEAQKKEEQ</sequence>
<organism evidence="3">
    <name type="scientific">Spathaspora passalidarum (strain NRRL Y-27907 / 11-Y1)</name>
    <dbReference type="NCBI Taxonomy" id="619300"/>
    <lineage>
        <taxon>Eukaryota</taxon>
        <taxon>Fungi</taxon>
        <taxon>Dikarya</taxon>
        <taxon>Ascomycota</taxon>
        <taxon>Saccharomycotina</taxon>
        <taxon>Pichiomycetes</taxon>
        <taxon>Debaryomycetaceae</taxon>
        <taxon>Spathaspora</taxon>
    </lineage>
</organism>
<dbReference type="KEGG" id="spaa:SPAPADRAFT_52811"/>